<keyword evidence="2" id="KW-0645">Protease</keyword>
<keyword evidence="2" id="KW-0378">Hydrolase</keyword>
<evidence type="ECO:0000313" key="3">
    <source>
        <dbReference type="Proteomes" id="UP000251584"/>
    </source>
</evidence>
<evidence type="ECO:0000259" key="1">
    <source>
        <dbReference type="Pfam" id="PF02897"/>
    </source>
</evidence>
<dbReference type="Proteomes" id="UP000251584">
    <property type="component" value="Unassembled WGS sequence"/>
</dbReference>
<dbReference type="Pfam" id="PF02897">
    <property type="entry name" value="Peptidase_S9_N"/>
    <property type="match status" value="1"/>
</dbReference>
<dbReference type="EC" id="3.4.21.83" evidence="2"/>
<dbReference type="GO" id="GO:0006508">
    <property type="term" value="P:proteolysis"/>
    <property type="evidence" value="ECO:0007669"/>
    <property type="project" value="UniProtKB-KW"/>
</dbReference>
<feature type="domain" description="Peptidase S9A N-terminal" evidence="1">
    <location>
        <begin position="45"/>
        <end position="125"/>
    </location>
</feature>
<sequence length="137" mass="15895">MVIATDKFMSQGVNMLFTNASRREVKSRMRGIYCWMRISERPTARFYTLGGMAITPDNTIMALAEDYLSRRQYGLRFRNLESGNWYPELLDNVAPEFVWANDSLTLYYVRKHGTKLLPYQVWRHTRGYAGHAGSTGL</sequence>
<organism evidence="2 3">
    <name type="scientific">Citrobacter koseri</name>
    <name type="common">Citrobacter diversus</name>
    <dbReference type="NCBI Taxonomy" id="545"/>
    <lineage>
        <taxon>Bacteria</taxon>
        <taxon>Pseudomonadati</taxon>
        <taxon>Pseudomonadota</taxon>
        <taxon>Gammaproteobacteria</taxon>
        <taxon>Enterobacterales</taxon>
        <taxon>Enterobacteriaceae</taxon>
        <taxon>Citrobacter</taxon>
    </lineage>
</organism>
<name>A0A2X2VS51_CITKO</name>
<dbReference type="Gene3D" id="2.130.10.120">
    <property type="entry name" value="Prolyl oligopeptidase, N-terminal domain"/>
    <property type="match status" value="1"/>
</dbReference>
<gene>
    <name evidence="2" type="primary">ptrB_2</name>
    <name evidence="2" type="ORF">NCTC10786_03347</name>
</gene>
<evidence type="ECO:0000313" key="2">
    <source>
        <dbReference type="EMBL" id="SQB29687.1"/>
    </source>
</evidence>
<accession>A0A2X2VS51</accession>
<dbReference type="SUPFAM" id="SSF50993">
    <property type="entry name" value="Peptidase/esterase 'gauge' domain"/>
    <property type="match status" value="1"/>
</dbReference>
<reference evidence="2 3" key="1">
    <citation type="submission" date="2018-06" db="EMBL/GenBank/DDBJ databases">
        <authorList>
            <consortium name="Pathogen Informatics"/>
            <person name="Doyle S."/>
        </authorList>
    </citation>
    <scope>NUCLEOTIDE SEQUENCE [LARGE SCALE GENOMIC DNA]</scope>
    <source>
        <strain evidence="2 3">NCTC10786</strain>
    </source>
</reference>
<dbReference type="GO" id="GO:0004252">
    <property type="term" value="F:serine-type endopeptidase activity"/>
    <property type="evidence" value="ECO:0007669"/>
    <property type="project" value="UniProtKB-EC"/>
</dbReference>
<proteinExistence type="predicted"/>
<dbReference type="AlphaFoldDB" id="A0A2X2VS51"/>
<protein>
    <submittedName>
        <fullName evidence="2">Protease 2</fullName>
        <ecNumber evidence="2">3.4.21.83</ecNumber>
    </submittedName>
</protein>
<dbReference type="EMBL" id="UAVY01000004">
    <property type="protein sequence ID" value="SQB29687.1"/>
    <property type="molecule type" value="Genomic_DNA"/>
</dbReference>
<dbReference type="InterPro" id="IPR023302">
    <property type="entry name" value="Pept_S9A_N"/>
</dbReference>